<evidence type="ECO:0000256" key="10">
    <source>
        <dbReference type="RuleBase" id="RU364125"/>
    </source>
</evidence>
<keyword evidence="12" id="KW-1185">Reference proteome</keyword>
<dbReference type="GO" id="GO:0006935">
    <property type="term" value="P:chemotaxis"/>
    <property type="evidence" value="ECO:0007669"/>
    <property type="project" value="UniProtKB-KW"/>
</dbReference>
<keyword evidence="11" id="KW-0969">Cilium</keyword>
<evidence type="ECO:0000256" key="1">
    <source>
        <dbReference type="ARBA" id="ARBA00002254"/>
    </source>
</evidence>
<keyword evidence="5 10" id="KW-0145">Chemotaxis</keyword>
<evidence type="ECO:0000256" key="2">
    <source>
        <dbReference type="ARBA" id="ARBA00004162"/>
    </source>
</evidence>
<reference evidence="11 12" key="1">
    <citation type="submission" date="2019-07" db="EMBL/GenBank/DDBJ databases">
        <title>Aquicoccus porphyridii gen. nov., sp. nov., isolated from a small marine red alga, Porphyridium marinum.</title>
        <authorList>
            <person name="Liu L."/>
        </authorList>
    </citation>
    <scope>NUCLEOTIDE SEQUENCE [LARGE SCALE GENOMIC DNA]</scope>
    <source>
        <strain evidence="11 12">L1 8-17</strain>
    </source>
</reference>
<keyword evidence="7 10" id="KW-0283">Flagellar rotation</keyword>
<evidence type="ECO:0000256" key="3">
    <source>
        <dbReference type="ARBA" id="ARBA00008281"/>
    </source>
</evidence>
<keyword evidence="11" id="KW-0966">Cell projection</keyword>
<evidence type="ECO:0000256" key="7">
    <source>
        <dbReference type="ARBA" id="ARBA00022779"/>
    </source>
</evidence>
<keyword evidence="10" id="KW-0997">Cell inner membrane</keyword>
<keyword evidence="4" id="KW-1003">Cell membrane</keyword>
<gene>
    <name evidence="11" type="ORF">FLO80_10435</name>
</gene>
<evidence type="ECO:0000256" key="8">
    <source>
        <dbReference type="ARBA" id="ARBA00022989"/>
    </source>
</evidence>
<evidence type="ECO:0000256" key="4">
    <source>
        <dbReference type="ARBA" id="ARBA00022475"/>
    </source>
</evidence>
<keyword evidence="8 10" id="KW-1133">Transmembrane helix</keyword>
<evidence type="ECO:0000256" key="5">
    <source>
        <dbReference type="ARBA" id="ARBA00022500"/>
    </source>
</evidence>
<evidence type="ECO:0000313" key="12">
    <source>
        <dbReference type="Proteomes" id="UP000325291"/>
    </source>
</evidence>
<protein>
    <recommendedName>
        <fullName evidence="10">Flagellar protein FliL</fullName>
    </recommendedName>
</protein>
<evidence type="ECO:0000256" key="9">
    <source>
        <dbReference type="ARBA" id="ARBA00023136"/>
    </source>
</evidence>
<accession>A0A5A9ZGH4</accession>
<keyword evidence="11" id="KW-0282">Flagellum</keyword>
<dbReference type="AlphaFoldDB" id="A0A5A9ZGH4"/>
<evidence type="ECO:0000256" key="6">
    <source>
        <dbReference type="ARBA" id="ARBA00022692"/>
    </source>
</evidence>
<dbReference type="RefSeq" id="WP_111368124.1">
    <property type="nucleotide sequence ID" value="NZ_VINQ01000006.1"/>
</dbReference>
<evidence type="ECO:0000313" key="11">
    <source>
        <dbReference type="EMBL" id="KAA0916136.1"/>
    </source>
</evidence>
<sequence>MADAQDEDKDADEGGKKKGSKAVLLLGLAIGLIGAGGGFYAAYSGYIPSGSNPDDGRFEAKEHQAGDMPDVRFVPVEPIVVQLRVDGQDRHLRFRAQLEVPTEFEADVTRFLPRITDVINGYLRALDYTDISDAAALVRIRGHILRRIKAVIGQGRVNDLLIVEFAVI</sequence>
<proteinExistence type="inferred from homology"/>
<dbReference type="EMBL" id="VINQ01000006">
    <property type="protein sequence ID" value="KAA0916136.1"/>
    <property type="molecule type" value="Genomic_DNA"/>
</dbReference>
<dbReference type="GO" id="GO:0009425">
    <property type="term" value="C:bacterial-type flagellum basal body"/>
    <property type="evidence" value="ECO:0007669"/>
    <property type="project" value="InterPro"/>
</dbReference>
<dbReference type="GO" id="GO:0071973">
    <property type="term" value="P:bacterial-type flagellum-dependent cell motility"/>
    <property type="evidence" value="ECO:0007669"/>
    <property type="project" value="InterPro"/>
</dbReference>
<dbReference type="GO" id="GO:0005886">
    <property type="term" value="C:plasma membrane"/>
    <property type="evidence" value="ECO:0007669"/>
    <property type="project" value="UniProtKB-SubCell"/>
</dbReference>
<organism evidence="11 12">
    <name type="scientific">Aquicoccus porphyridii</name>
    <dbReference type="NCBI Taxonomy" id="1852029"/>
    <lineage>
        <taxon>Bacteria</taxon>
        <taxon>Pseudomonadati</taxon>
        <taxon>Pseudomonadota</taxon>
        <taxon>Alphaproteobacteria</taxon>
        <taxon>Rhodobacterales</taxon>
        <taxon>Paracoccaceae</taxon>
        <taxon>Aquicoccus</taxon>
    </lineage>
</organism>
<dbReference type="InterPro" id="IPR005503">
    <property type="entry name" value="FliL"/>
</dbReference>
<dbReference type="Pfam" id="PF03748">
    <property type="entry name" value="FliL"/>
    <property type="match status" value="1"/>
</dbReference>
<keyword evidence="6 10" id="KW-0812">Transmembrane</keyword>
<comment type="subcellular location">
    <subcellularLocation>
        <location evidence="10">Cell inner membrane</location>
    </subcellularLocation>
    <subcellularLocation>
        <location evidence="2">Cell membrane</location>
        <topology evidence="2">Single-pass membrane protein</topology>
    </subcellularLocation>
</comment>
<feature type="transmembrane region" description="Helical" evidence="10">
    <location>
        <begin position="22"/>
        <end position="43"/>
    </location>
</feature>
<keyword evidence="9 10" id="KW-0472">Membrane</keyword>
<comment type="similarity">
    <text evidence="3 10">Belongs to the FliL family.</text>
</comment>
<comment type="caution">
    <text evidence="11">The sequence shown here is derived from an EMBL/GenBank/DDBJ whole genome shotgun (WGS) entry which is preliminary data.</text>
</comment>
<dbReference type="Proteomes" id="UP000325291">
    <property type="component" value="Unassembled WGS sequence"/>
</dbReference>
<comment type="function">
    <text evidence="1 10">Controls the rotational direction of flagella during chemotaxis.</text>
</comment>
<name>A0A5A9ZGH4_9RHOB</name>